<dbReference type="InParanoid" id="A0A165EFP8"/>
<dbReference type="GO" id="GO:0001678">
    <property type="term" value="P:intracellular glucose homeostasis"/>
    <property type="evidence" value="ECO:0007669"/>
    <property type="project" value="InterPro"/>
</dbReference>
<dbReference type="EC" id="2.7.1.-" evidence="1"/>
<dbReference type="InterPro" id="IPR022673">
    <property type="entry name" value="Hexokinase_C"/>
</dbReference>
<accession>A0A165EFP8</accession>
<dbReference type="SUPFAM" id="SSF53067">
    <property type="entry name" value="Actin-like ATPase domain"/>
    <property type="match status" value="1"/>
</dbReference>
<name>A0A165EFP8_9APHY</name>
<dbReference type="GO" id="GO:0004340">
    <property type="term" value="F:glucokinase activity"/>
    <property type="evidence" value="ECO:0007669"/>
    <property type="project" value="TreeGrafter"/>
</dbReference>
<dbReference type="PROSITE" id="PS51748">
    <property type="entry name" value="HEXOKINASE_2"/>
    <property type="match status" value="1"/>
</dbReference>
<comment type="similarity">
    <text evidence="1">Belongs to the hexokinase family.</text>
</comment>
<evidence type="ECO:0000256" key="1">
    <source>
        <dbReference type="RuleBase" id="RU362007"/>
    </source>
</evidence>
<dbReference type="PANTHER" id="PTHR19443">
    <property type="entry name" value="HEXOKINASE"/>
    <property type="match status" value="1"/>
</dbReference>
<dbReference type="InterPro" id="IPR001312">
    <property type="entry name" value="Hexokinase"/>
</dbReference>
<dbReference type="OrthoDB" id="419537at2759"/>
<dbReference type="STRING" id="1314785.A0A165EFP8"/>
<dbReference type="PANTHER" id="PTHR19443:SF30">
    <property type="entry name" value="GLUCOKINASE-1-RELATED"/>
    <property type="match status" value="1"/>
</dbReference>
<dbReference type="GO" id="GO:0006096">
    <property type="term" value="P:glycolytic process"/>
    <property type="evidence" value="ECO:0007669"/>
    <property type="project" value="UniProtKB-KW"/>
</dbReference>
<feature type="domain" description="Hexokinase C-terminal" evidence="2">
    <location>
        <begin position="18"/>
        <end position="131"/>
    </location>
</feature>
<proteinExistence type="inferred from homology"/>
<gene>
    <name evidence="3" type="ORF">LAESUDRAFT_758780</name>
</gene>
<dbReference type="GO" id="GO:0005524">
    <property type="term" value="F:ATP binding"/>
    <property type="evidence" value="ECO:0007669"/>
    <property type="project" value="UniProtKB-UniRule"/>
</dbReference>
<dbReference type="InterPro" id="IPR043129">
    <property type="entry name" value="ATPase_NBD"/>
</dbReference>
<dbReference type="GO" id="GO:0005829">
    <property type="term" value="C:cytosol"/>
    <property type="evidence" value="ECO:0007669"/>
    <property type="project" value="TreeGrafter"/>
</dbReference>
<dbReference type="Proteomes" id="UP000076871">
    <property type="component" value="Unassembled WGS sequence"/>
</dbReference>
<dbReference type="Pfam" id="PF03727">
    <property type="entry name" value="Hexokinase_2"/>
    <property type="match status" value="1"/>
</dbReference>
<reference evidence="3 4" key="1">
    <citation type="journal article" date="2016" name="Mol. Biol. Evol.">
        <title>Comparative Genomics of Early-Diverging Mushroom-Forming Fungi Provides Insights into the Origins of Lignocellulose Decay Capabilities.</title>
        <authorList>
            <person name="Nagy L.G."/>
            <person name="Riley R."/>
            <person name="Tritt A."/>
            <person name="Adam C."/>
            <person name="Daum C."/>
            <person name="Floudas D."/>
            <person name="Sun H."/>
            <person name="Yadav J.S."/>
            <person name="Pangilinan J."/>
            <person name="Larsson K.H."/>
            <person name="Matsuura K."/>
            <person name="Barry K."/>
            <person name="Labutti K."/>
            <person name="Kuo R."/>
            <person name="Ohm R.A."/>
            <person name="Bhattacharya S.S."/>
            <person name="Shirouzu T."/>
            <person name="Yoshinaga Y."/>
            <person name="Martin F.M."/>
            <person name="Grigoriev I.V."/>
            <person name="Hibbett D.S."/>
        </authorList>
    </citation>
    <scope>NUCLEOTIDE SEQUENCE [LARGE SCALE GENOMIC DNA]</scope>
    <source>
        <strain evidence="3 4">93-53</strain>
    </source>
</reference>
<protein>
    <recommendedName>
        <fullName evidence="1">Phosphotransferase</fullName>
        <ecNumber evidence="1">2.7.1.-</ecNumber>
    </recommendedName>
</protein>
<organism evidence="3 4">
    <name type="scientific">Laetiporus sulphureus 93-53</name>
    <dbReference type="NCBI Taxonomy" id="1314785"/>
    <lineage>
        <taxon>Eukaryota</taxon>
        <taxon>Fungi</taxon>
        <taxon>Dikarya</taxon>
        <taxon>Basidiomycota</taxon>
        <taxon>Agaricomycotina</taxon>
        <taxon>Agaricomycetes</taxon>
        <taxon>Polyporales</taxon>
        <taxon>Laetiporus</taxon>
    </lineage>
</organism>
<dbReference type="PRINTS" id="PR00475">
    <property type="entry name" value="HEXOKINASE"/>
</dbReference>
<keyword evidence="1" id="KW-0418">Kinase</keyword>
<keyword evidence="4" id="KW-1185">Reference proteome</keyword>
<dbReference type="GO" id="GO:0005536">
    <property type="term" value="F:D-glucose binding"/>
    <property type="evidence" value="ECO:0007669"/>
    <property type="project" value="InterPro"/>
</dbReference>
<dbReference type="GeneID" id="63829523"/>
<dbReference type="AlphaFoldDB" id="A0A165EFP8"/>
<evidence type="ECO:0000313" key="3">
    <source>
        <dbReference type="EMBL" id="KZT06963.1"/>
    </source>
</evidence>
<keyword evidence="1" id="KW-0547">Nucleotide-binding</keyword>
<dbReference type="GO" id="GO:0008865">
    <property type="term" value="F:fructokinase activity"/>
    <property type="evidence" value="ECO:0007669"/>
    <property type="project" value="TreeGrafter"/>
</dbReference>
<dbReference type="RefSeq" id="XP_040764703.1">
    <property type="nucleotide sequence ID" value="XM_040912495.1"/>
</dbReference>
<evidence type="ECO:0000259" key="2">
    <source>
        <dbReference type="Pfam" id="PF03727"/>
    </source>
</evidence>
<keyword evidence="1" id="KW-0324">Glycolysis</keyword>
<keyword evidence="1" id="KW-0067">ATP-binding</keyword>
<dbReference type="EMBL" id="KV427621">
    <property type="protein sequence ID" value="KZT06963.1"/>
    <property type="molecule type" value="Genomic_DNA"/>
</dbReference>
<keyword evidence="1" id="KW-0808">Transferase</keyword>
<sequence>MLGKDNIAQLECIWEIIIQRLLLDPENVSLHDVAIVRWTVSLVANRAARLSGTAVAAILMQMGNAKLRGGAPALKENLIIGVDGSLIQHYPNFEAQLCSSLQSLVGEAVDKCVEIDLAKDRSDAGATLCALQAIKQGL</sequence>
<dbReference type="Gene3D" id="3.40.367.20">
    <property type="match status" value="1"/>
</dbReference>
<dbReference type="GO" id="GO:0006006">
    <property type="term" value="P:glucose metabolic process"/>
    <property type="evidence" value="ECO:0007669"/>
    <property type="project" value="TreeGrafter"/>
</dbReference>
<dbReference type="GO" id="GO:0005739">
    <property type="term" value="C:mitochondrion"/>
    <property type="evidence" value="ECO:0007669"/>
    <property type="project" value="TreeGrafter"/>
</dbReference>
<evidence type="ECO:0000313" key="4">
    <source>
        <dbReference type="Proteomes" id="UP000076871"/>
    </source>
</evidence>